<name>A0AAD6UCA7_9AGAR</name>
<evidence type="ECO:0000313" key="8">
    <source>
        <dbReference type="EMBL" id="KAJ7093474.1"/>
    </source>
</evidence>
<dbReference type="PROSITE" id="PS50850">
    <property type="entry name" value="MFS"/>
    <property type="match status" value="1"/>
</dbReference>
<feature type="transmembrane region" description="Helical" evidence="6">
    <location>
        <begin position="85"/>
        <end position="103"/>
    </location>
</feature>
<dbReference type="AlphaFoldDB" id="A0AAD6UCA7"/>
<feature type="transmembrane region" description="Helical" evidence="6">
    <location>
        <begin position="53"/>
        <end position="73"/>
    </location>
</feature>
<feature type="transmembrane region" description="Helical" evidence="6">
    <location>
        <begin position="186"/>
        <end position="208"/>
    </location>
</feature>
<feature type="domain" description="Major facilitator superfamily (MFS) profile" evidence="7">
    <location>
        <begin position="12"/>
        <end position="486"/>
    </location>
</feature>
<dbReference type="PANTHER" id="PTHR23504:SF15">
    <property type="entry name" value="MAJOR FACILITATOR SUPERFAMILY (MFS) PROFILE DOMAIN-CONTAINING PROTEIN"/>
    <property type="match status" value="1"/>
</dbReference>
<dbReference type="InterPro" id="IPR036259">
    <property type="entry name" value="MFS_trans_sf"/>
</dbReference>
<feature type="transmembrane region" description="Helical" evidence="6">
    <location>
        <begin position="12"/>
        <end position="33"/>
    </location>
</feature>
<evidence type="ECO:0000256" key="1">
    <source>
        <dbReference type="ARBA" id="ARBA00004141"/>
    </source>
</evidence>
<comment type="caution">
    <text evidence="8">The sequence shown here is derived from an EMBL/GenBank/DDBJ whole genome shotgun (WGS) entry which is preliminary data.</text>
</comment>
<gene>
    <name evidence="8" type="ORF">B0H15DRAFT_159556</name>
</gene>
<feature type="transmembrane region" description="Helical" evidence="6">
    <location>
        <begin position="461"/>
        <end position="481"/>
    </location>
</feature>
<keyword evidence="9" id="KW-1185">Reference proteome</keyword>
<proteinExistence type="predicted"/>
<reference evidence="8" key="1">
    <citation type="submission" date="2023-03" db="EMBL/GenBank/DDBJ databases">
        <title>Massive genome expansion in bonnet fungi (Mycena s.s.) driven by repeated elements and novel gene families across ecological guilds.</title>
        <authorList>
            <consortium name="Lawrence Berkeley National Laboratory"/>
            <person name="Harder C.B."/>
            <person name="Miyauchi S."/>
            <person name="Viragh M."/>
            <person name="Kuo A."/>
            <person name="Thoen E."/>
            <person name="Andreopoulos B."/>
            <person name="Lu D."/>
            <person name="Skrede I."/>
            <person name="Drula E."/>
            <person name="Henrissat B."/>
            <person name="Morin E."/>
            <person name="Kohler A."/>
            <person name="Barry K."/>
            <person name="LaButti K."/>
            <person name="Morin E."/>
            <person name="Salamov A."/>
            <person name="Lipzen A."/>
            <person name="Mereny Z."/>
            <person name="Hegedus B."/>
            <person name="Baldrian P."/>
            <person name="Stursova M."/>
            <person name="Weitz H."/>
            <person name="Taylor A."/>
            <person name="Grigoriev I.V."/>
            <person name="Nagy L.G."/>
            <person name="Martin F."/>
            <person name="Kauserud H."/>
        </authorList>
    </citation>
    <scope>NUCLEOTIDE SEQUENCE</scope>
    <source>
        <strain evidence="8">CBHHK173m</strain>
    </source>
</reference>
<evidence type="ECO:0000313" key="9">
    <source>
        <dbReference type="Proteomes" id="UP001222325"/>
    </source>
</evidence>
<organism evidence="8 9">
    <name type="scientific">Mycena belliarum</name>
    <dbReference type="NCBI Taxonomy" id="1033014"/>
    <lineage>
        <taxon>Eukaryota</taxon>
        <taxon>Fungi</taxon>
        <taxon>Dikarya</taxon>
        <taxon>Basidiomycota</taxon>
        <taxon>Agaricomycotina</taxon>
        <taxon>Agaricomycetes</taxon>
        <taxon>Agaricomycetidae</taxon>
        <taxon>Agaricales</taxon>
        <taxon>Marasmiineae</taxon>
        <taxon>Mycenaceae</taxon>
        <taxon>Mycena</taxon>
    </lineage>
</organism>
<dbReference type="Proteomes" id="UP001222325">
    <property type="component" value="Unassembled WGS sequence"/>
</dbReference>
<dbReference type="InterPro" id="IPR020846">
    <property type="entry name" value="MFS_dom"/>
</dbReference>
<evidence type="ECO:0000256" key="6">
    <source>
        <dbReference type="SAM" id="Phobius"/>
    </source>
</evidence>
<dbReference type="EMBL" id="JARJCN010000016">
    <property type="protein sequence ID" value="KAJ7093474.1"/>
    <property type="molecule type" value="Genomic_DNA"/>
</dbReference>
<evidence type="ECO:0000256" key="2">
    <source>
        <dbReference type="ARBA" id="ARBA00022448"/>
    </source>
</evidence>
<feature type="transmembrane region" description="Helical" evidence="6">
    <location>
        <begin position="435"/>
        <end position="455"/>
    </location>
</feature>
<feature type="transmembrane region" description="Helical" evidence="6">
    <location>
        <begin position="386"/>
        <end position="414"/>
    </location>
</feature>
<comment type="subcellular location">
    <subcellularLocation>
        <location evidence="1">Membrane</location>
        <topology evidence="1">Multi-pass membrane protein</topology>
    </subcellularLocation>
</comment>
<evidence type="ECO:0000256" key="4">
    <source>
        <dbReference type="ARBA" id="ARBA00022989"/>
    </source>
</evidence>
<keyword evidence="2" id="KW-0813">Transport</keyword>
<accession>A0AAD6UCA7</accession>
<feature type="transmembrane region" description="Helical" evidence="6">
    <location>
        <begin position="356"/>
        <end position="374"/>
    </location>
</feature>
<dbReference type="GO" id="GO:0022857">
    <property type="term" value="F:transmembrane transporter activity"/>
    <property type="evidence" value="ECO:0007669"/>
    <property type="project" value="InterPro"/>
</dbReference>
<evidence type="ECO:0000259" key="7">
    <source>
        <dbReference type="PROSITE" id="PS50850"/>
    </source>
</evidence>
<dbReference type="InterPro" id="IPR011701">
    <property type="entry name" value="MFS"/>
</dbReference>
<dbReference type="PANTHER" id="PTHR23504">
    <property type="entry name" value="MAJOR FACILITATOR SUPERFAMILY DOMAIN-CONTAINING PROTEIN 10"/>
    <property type="match status" value="1"/>
</dbReference>
<keyword evidence="5 6" id="KW-0472">Membrane</keyword>
<dbReference type="SUPFAM" id="SSF103473">
    <property type="entry name" value="MFS general substrate transporter"/>
    <property type="match status" value="1"/>
</dbReference>
<dbReference type="GO" id="GO:0016020">
    <property type="term" value="C:membrane"/>
    <property type="evidence" value="ECO:0007669"/>
    <property type="project" value="UniProtKB-SubCell"/>
</dbReference>
<evidence type="ECO:0000256" key="3">
    <source>
        <dbReference type="ARBA" id="ARBA00022692"/>
    </source>
</evidence>
<evidence type="ECO:0000256" key="5">
    <source>
        <dbReference type="ARBA" id="ARBA00023136"/>
    </source>
</evidence>
<dbReference type="Gene3D" id="1.20.1250.20">
    <property type="entry name" value="MFS general substrate transporter like domains"/>
    <property type="match status" value="1"/>
</dbReference>
<feature type="transmembrane region" description="Helical" evidence="6">
    <location>
        <begin position="284"/>
        <end position="305"/>
    </location>
</feature>
<keyword evidence="4 6" id="KW-1133">Transmembrane helix</keyword>
<keyword evidence="3 6" id="KW-0812">Transmembrane</keyword>
<sequence>MAQASTPLPKLQLSIAVLIQAAEALSATVIFPFVPQFVRDTGITGGDERKTGYWAGVLESIFFIAEFLSVYTWGRASDRFGRRPVLLLGPLGLAFALVGFGWSKSFQSLVVFRCAQGVFNGNLGVVKTVMAEIADSSNLAQIMALIPLAWSSGSTLGPIIGGLFSNPEERWPNSFGKLRVLREHPYLLPCAFVGILSLLFFFIGFVWLEESSPMILAQRKRERLRISASTDPTLTTRLVAADAPSYGAIAGVDAANSWQTESGQHDTLVDEELPTMRELLVPRLVIPLINYAFFCFTQTAFQVLFPLMYSTSIENGGLGFSPYEIGVTRGIWGVLNTFCQLFVAARVIQRFGARRIYIFAFANFTVCIGAYPILSFFAQRAQKVDIVVWTIVVVQLLSNLVISMAYSSVQTYIVNSSPRPSALSSTNSIAQMVSTVLRALAPFIASALFALSLQLNLAGGYMVYILLLGVVFAGICCSFLLSSDPKSNHPVL</sequence>
<dbReference type="Pfam" id="PF07690">
    <property type="entry name" value="MFS_1"/>
    <property type="match status" value="1"/>
</dbReference>
<feature type="transmembrane region" description="Helical" evidence="6">
    <location>
        <begin position="325"/>
        <end position="344"/>
    </location>
</feature>
<protein>
    <submittedName>
        <fullName evidence="8">Major facilitator superfamily multidrug-resistance, DHA1 sub-family</fullName>
    </submittedName>
</protein>